<dbReference type="RefSeq" id="WP_179819470.1">
    <property type="nucleotide sequence ID" value="NZ_JACCCO010000001.1"/>
</dbReference>
<keyword evidence="6" id="KW-1185">Reference proteome</keyword>
<dbReference type="GO" id="GO:0003700">
    <property type="term" value="F:DNA-binding transcription factor activity"/>
    <property type="evidence" value="ECO:0007669"/>
    <property type="project" value="InterPro"/>
</dbReference>
<dbReference type="SMART" id="SM00418">
    <property type="entry name" value="HTH_ARSR"/>
    <property type="match status" value="1"/>
</dbReference>
<dbReference type="CDD" id="cd00090">
    <property type="entry name" value="HTH_ARSR"/>
    <property type="match status" value="1"/>
</dbReference>
<sequence>MIRLHFTETDLRRVTLAPAPDALLEIGLSLRRLRGAPGGTGWSRPAVLEWNREMATGRGARVGRLLDLVSCDAAMPAFLCQPDAGDFAAGIERVRRTPGAELAVDLSHLTPSREVSGWYRELADGGAAAQRTLVSELDDYFTASMEPLWPRIRSAATADRALRAETLMRGGVDALLATLGVACRWEPPTLHVGTAGTHDIPLCGRGLTLVPSYFASAPVVGYRPGGTVALVYPMAPEERPDGASAVLGPLLGRTRAAVLAALRRPATTTALAERTGVSPASASQHAAVLRNAGLVSTIRTGSAVLHTLTPLGEALLRGGPARHGSGR</sequence>
<dbReference type="InterPro" id="IPR001845">
    <property type="entry name" value="HTH_ArsR_DNA-bd_dom"/>
</dbReference>
<proteinExistence type="predicted"/>
<dbReference type="Pfam" id="PF12840">
    <property type="entry name" value="HTH_20"/>
    <property type="match status" value="1"/>
</dbReference>
<evidence type="ECO:0000256" key="2">
    <source>
        <dbReference type="ARBA" id="ARBA00023125"/>
    </source>
</evidence>
<dbReference type="InterPro" id="IPR051011">
    <property type="entry name" value="Metal_resp_trans_reg"/>
</dbReference>
<evidence type="ECO:0000313" key="6">
    <source>
        <dbReference type="Proteomes" id="UP000576393"/>
    </source>
</evidence>
<comment type="caution">
    <text evidence="5">The sequence shown here is derived from an EMBL/GenBank/DDBJ whole genome shotgun (WGS) entry which is preliminary data.</text>
</comment>
<dbReference type="EMBL" id="JACCCO010000001">
    <property type="protein sequence ID" value="NYF39887.1"/>
    <property type="molecule type" value="Genomic_DNA"/>
</dbReference>
<gene>
    <name evidence="5" type="ORF">HDA43_002046</name>
</gene>
<evidence type="ECO:0000256" key="3">
    <source>
        <dbReference type="ARBA" id="ARBA00023163"/>
    </source>
</evidence>
<feature type="domain" description="HTH arsR-type" evidence="4">
    <location>
        <begin position="245"/>
        <end position="316"/>
    </location>
</feature>
<reference evidence="5 6" key="1">
    <citation type="submission" date="2020-07" db="EMBL/GenBank/DDBJ databases">
        <title>Sequencing the genomes of 1000 actinobacteria strains.</title>
        <authorList>
            <person name="Klenk H.-P."/>
        </authorList>
    </citation>
    <scope>NUCLEOTIDE SEQUENCE [LARGE SCALE GENOMIC DNA]</scope>
    <source>
        <strain evidence="5 6">DSM 45763</strain>
    </source>
</reference>
<dbReference type="PANTHER" id="PTHR43132">
    <property type="entry name" value="ARSENICAL RESISTANCE OPERON REPRESSOR ARSR-RELATED"/>
    <property type="match status" value="1"/>
</dbReference>
<dbReference type="Proteomes" id="UP000576393">
    <property type="component" value="Unassembled WGS sequence"/>
</dbReference>
<dbReference type="InterPro" id="IPR036390">
    <property type="entry name" value="WH_DNA-bd_sf"/>
</dbReference>
<evidence type="ECO:0000256" key="1">
    <source>
        <dbReference type="ARBA" id="ARBA00023015"/>
    </source>
</evidence>
<name>A0A852UQT4_9ACTN</name>
<dbReference type="GO" id="GO:0003677">
    <property type="term" value="F:DNA binding"/>
    <property type="evidence" value="ECO:0007669"/>
    <property type="project" value="UniProtKB-KW"/>
</dbReference>
<protein>
    <submittedName>
        <fullName evidence="5">DNA-binding transcriptional ArsR family regulator</fullName>
    </submittedName>
</protein>
<dbReference type="InterPro" id="IPR011991">
    <property type="entry name" value="ArsR-like_HTH"/>
</dbReference>
<keyword evidence="1" id="KW-0805">Transcription regulation</keyword>
<accession>A0A852UQT4</accession>
<dbReference type="Gene3D" id="1.10.10.10">
    <property type="entry name" value="Winged helix-like DNA-binding domain superfamily/Winged helix DNA-binding domain"/>
    <property type="match status" value="1"/>
</dbReference>
<keyword evidence="2 5" id="KW-0238">DNA-binding</keyword>
<organism evidence="5 6">
    <name type="scientific">Streptosporangium sandarakinum</name>
    <dbReference type="NCBI Taxonomy" id="1260955"/>
    <lineage>
        <taxon>Bacteria</taxon>
        <taxon>Bacillati</taxon>
        <taxon>Actinomycetota</taxon>
        <taxon>Actinomycetes</taxon>
        <taxon>Streptosporangiales</taxon>
        <taxon>Streptosporangiaceae</taxon>
        <taxon>Streptosporangium</taxon>
    </lineage>
</organism>
<dbReference type="InterPro" id="IPR036388">
    <property type="entry name" value="WH-like_DNA-bd_sf"/>
</dbReference>
<evidence type="ECO:0000313" key="5">
    <source>
        <dbReference type="EMBL" id="NYF39887.1"/>
    </source>
</evidence>
<dbReference type="SUPFAM" id="SSF46785">
    <property type="entry name" value="Winged helix' DNA-binding domain"/>
    <property type="match status" value="1"/>
</dbReference>
<dbReference type="PANTHER" id="PTHR43132:SF8">
    <property type="entry name" value="HTH-TYPE TRANSCRIPTIONAL REGULATOR KMTR"/>
    <property type="match status" value="1"/>
</dbReference>
<dbReference type="AlphaFoldDB" id="A0A852UQT4"/>
<keyword evidence="3" id="KW-0804">Transcription</keyword>
<evidence type="ECO:0000259" key="4">
    <source>
        <dbReference type="SMART" id="SM00418"/>
    </source>
</evidence>